<dbReference type="EMBL" id="HBGE01059418">
    <property type="protein sequence ID" value="CAD9158855.1"/>
    <property type="molecule type" value="Transcribed_RNA"/>
</dbReference>
<organism evidence="2">
    <name type="scientific">Alexandrium catenella</name>
    <name type="common">Red tide dinoflagellate</name>
    <name type="synonym">Gonyaulax catenella</name>
    <dbReference type="NCBI Taxonomy" id="2925"/>
    <lineage>
        <taxon>Eukaryota</taxon>
        <taxon>Sar</taxon>
        <taxon>Alveolata</taxon>
        <taxon>Dinophyceae</taxon>
        <taxon>Gonyaulacales</taxon>
        <taxon>Pyrocystaceae</taxon>
        <taxon>Alexandrium</taxon>
    </lineage>
</organism>
<gene>
    <name evidence="2" type="ORF">ACAT0790_LOCUS35620</name>
</gene>
<protein>
    <submittedName>
        <fullName evidence="2">Uncharacterized protein</fullName>
    </submittedName>
</protein>
<feature type="region of interest" description="Disordered" evidence="1">
    <location>
        <begin position="1"/>
        <end position="47"/>
    </location>
</feature>
<name>A0A7S1R7N1_ALECA</name>
<feature type="compositionally biased region" description="Acidic residues" evidence="1">
    <location>
        <begin position="11"/>
        <end position="20"/>
    </location>
</feature>
<proteinExistence type="predicted"/>
<accession>A0A7S1R7N1</accession>
<evidence type="ECO:0000256" key="1">
    <source>
        <dbReference type="SAM" id="MobiDB-lite"/>
    </source>
</evidence>
<sequence length="101" mass="10286">MSEDAARDDGCESDATDPEMPELVPAPLYSEQPVPSQPRKSAPLGRSILETLRNEGLSEEQSMALAMAMSGARLLPASVRTGGAVGGSGSPTPGSKSADSA</sequence>
<evidence type="ECO:0000313" key="2">
    <source>
        <dbReference type="EMBL" id="CAD9158855.1"/>
    </source>
</evidence>
<dbReference type="AlphaFoldDB" id="A0A7S1R7N1"/>
<reference evidence="2" key="1">
    <citation type="submission" date="2021-01" db="EMBL/GenBank/DDBJ databases">
        <authorList>
            <person name="Corre E."/>
            <person name="Pelletier E."/>
            <person name="Niang G."/>
            <person name="Scheremetjew M."/>
            <person name="Finn R."/>
            <person name="Kale V."/>
            <person name="Holt S."/>
            <person name="Cochrane G."/>
            <person name="Meng A."/>
            <person name="Brown T."/>
            <person name="Cohen L."/>
        </authorList>
    </citation>
    <scope>NUCLEOTIDE SEQUENCE</scope>
    <source>
        <strain evidence="2">OF101</strain>
    </source>
</reference>
<feature type="region of interest" description="Disordered" evidence="1">
    <location>
        <begin position="79"/>
        <end position="101"/>
    </location>
</feature>
<feature type="compositionally biased region" description="Basic and acidic residues" evidence="1">
    <location>
        <begin position="1"/>
        <end position="10"/>
    </location>
</feature>